<reference evidence="3" key="2">
    <citation type="submission" date="2023-07" db="EMBL/GenBank/DDBJ databases">
        <title>Description of novel Chryseobacterium sp. strain C-2.</title>
        <authorList>
            <person name="Saticioglu I.B."/>
        </authorList>
    </citation>
    <scope>NUCLEOTIDE SEQUENCE [LARGE SCALE GENOMIC DNA]</scope>
    <source>
        <strain evidence="3">C-2</strain>
    </source>
</reference>
<organism evidence="2 4">
    <name type="scientific">Chryseobacterium muglaense</name>
    <dbReference type="NCBI Taxonomy" id="2893752"/>
    <lineage>
        <taxon>Bacteria</taxon>
        <taxon>Pseudomonadati</taxon>
        <taxon>Bacteroidota</taxon>
        <taxon>Flavobacteriia</taxon>
        <taxon>Flavobacteriales</taxon>
        <taxon>Weeksellaceae</taxon>
        <taxon>Chryseobacterium group</taxon>
        <taxon>Chryseobacterium</taxon>
    </lineage>
</organism>
<sequence>MKILKFILIITILNSCASNKKIEGKYTSNFADLGFFITTINLKDDKTFEYNFSGDLVNQELTGTYIIDKNLLYLKFSKEKFEIESKNDSLSITEIFSGNYHNYEVQNEKGIQFHRKFKIGNNKLFSYRIDNGKLVKHAKKYSDNKRYLFLGPTSKMKKIFLQKIE</sequence>
<dbReference type="EMBL" id="JACXXP010000045">
    <property type="protein sequence ID" value="MBD3906936.1"/>
    <property type="molecule type" value="Genomic_DNA"/>
</dbReference>
<evidence type="ECO:0000313" key="4">
    <source>
        <dbReference type="Proteomes" id="UP001107960"/>
    </source>
</evidence>
<accession>A0A9Q3UUR1</accession>
<dbReference type="RefSeq" id="WP_191181306.1">
    <property type="nucleotide sequence ID" value="NZ_JACXXP010000045.1"/>
</dbReference>
<dbReference type="AlphaFoldDB" id="A0A9Q3UUR1"/>
<dbReference type="EMBL" id="JAJJML010000001">
    <property type="protein sequence ID" value="MCC9033734.1"/>
    <property type="molecule type" value="Genomic_DNA"/>
</dbReference>
<gene>
    <name evidence="1" type="ORF">IEW27_20320</name>
    <name evidence="2" type="ORF">LNP80_05600</name>
</gene>
<evidence type="ECO:0000313" key="3">
    <source>
        <dbReference type="Proteomes" id="UP000603715"/>
    </source>
</evidence>
<comment type="caution">
    <text evidence="2">The sequence shown here is derived from an EMBL/GenBank/DDBJ whole genome shotgun (WGS) entry which is preliminary data.</text>
</comment>
<name>A0A9Q3UUR1_9FLAO</name>
<reference evidence="2" key="1">
    <citation type="submission" date="2021-11" db="EMBL/GenBank/DDBJ databases">
        <title>Description of novel Chryseobacterium species.</title>
        <authorList>
            <person name="Saticioglu I.B."/>
            <person name="Ay H."/>
            <person name="Altun S."/>
            <person name="Duman M."/>
        </authorList>
    </citation>
    <scope>NUCLEOTIDE SEQUENCE</scope>
    <source>
        <strain evidence="2">C-39</strain>
    </source>
</reference>
<dbReference type="Proteomes" id="UP000603715">
    <property type="component" value="Unassembled WGS sequence"/>
</dbReference>
<keyword evidence="3" id="KW-1185">Reference proteome</keyword>
<evidence type="ECO:0000313" key="1">
    <source>
        <dbReference type="EMBL" id="MBD3906936.1"/>
    </source>
</evidence>
<protein>
    <submittedName>
        <fullName evidence="2">Uncharacterized protein</fullName>
    </submittedName>
</protein>
<evidence type="ECO:0000313" key="2">
    <source>
        <dbReference type="EMBL" id="MCC9033734.1"/>
    </source>
</evidence>
<proteinExistence type="predicted"/>
<dbReference type="Proteomes" id="UP001107960">
    <property type="component" value="Unassembled WGS sequence"/>
</dbReference>
<reference evidence="1" key="3">
    <citation type="submission" date="2024-05" db="EMBL/GenBank/DDBJ databases">
        <title>Description of novel Chryseobacterium sp. strain C-2.</title>
        <authorList>
            <person name="Saticioglu I.B."/>
        </authorList>
    </citation>
    <scope>NUCLEOTIDE SEQUENCE</scope>
    <source>
        <strain evidence="1">C-2</strain>
    </source>
</reference>